<organism evidence="1 2">
    <name type="scientific">Pseudomonas fildesensis</name>
    <dbReference type="NCBI Taxonomy" id="1674920"/>
    <lineage>
        <taxon>Bacteria</taxon>
        <taxon>Pseudomonadati</taxon>
        <taxon>Pseudomonadota</taxon>
        <taxon>Gammaproteobacteria</taxon>
        <taxon>Pseudomonadales</taxon>
        <taxon>Pseudomonadaceae</taxon>
        <taxon>Pseudomonas</taxon>
    </lineage>
</organism>
<evidence type="ECO:0000313" key="2">
    <source>
        <dbReference type="Proteomes" id="UP000037551"/>
    </source>
</evidence>
<comment type="caution">
    <text evidence="1">The sequence shown here is derived from an EMBL/GenBank/DDBJ whole genome shotgun (WGS) entry which is preliminary data.</text>
</comment>
<dbReference type="AlphaFoldDB" id="A0A0J8FYB3"/>
<keyword evidence="2" id="KW-1185">Reference proteome</keyword>
<reference evidence="1 2" key="1">
    <citation type="submission" date="2015-06" db="EMBL/GenBank/DDBJ databases">
        <title>Draft genome sequence of an Antarctic Pseudomonas sp. strain KG01 with full potential for biotechnological applications.</title>
        <authorList>
            <person name="Pavlov M.S."/>
            <person name="Lira F."/>
            <person name="Martinez J.L."/>
            <person name="Marshall S.H."/>
        </authorList>
    </citation>
    <scope>NUCLEOTIDE SEQUENCE [LARGE SCALE GENOMIC DNA]</scope>
    <source>
        <strain evidence="1 2">KG01</strain>
    </source>
</reference>
<name>A0A0J8FYB3_9PSED</name>
<dbReference type="EMBL" id="LFMW01000017">
    <property type="protein sequence ID" value="KMT53353.1"/>
    <property type="molecule type" value="Genomic_DNA"/>
</dbReference>
<proteinExistence type="predicted"/>
<gene>
    <name evidence="1" type="ORF">ACR52_22740</name>
</gene>
<dbReference type="RefSeq" id="WP_048729700.1">
    <property type="nucleotide sequence ID" value="NZ_LFMW01000017.1"/>
</dbReference>
<sequence>MNRWMGGALIVVGMAWLSGCAGRGVEHFTLEVDLPADFELKSAANYRPATGEACTLPPRRGKRPERKVFFTDYKPVASRVRYELPLTETVDGCPLVLRGVEFDFYAKWGTRDSDVGGAMAGISIRDRSEGDVPGMPESGVQELFRQCQWLFRTVGPKHAIIKILLCNSLDATGQPQKARAGGVVQRDQLSGKTLRMVLTVIDEELPAFDDTWIAVQGGWKRCKGHSFEDLSAYCRGNTTDFKPIKMPDGRICDVYPTCQ</sequence>
<dbReference type="STRING" id="1674920.ACR52_22740"/>
<accession>A0A0J8FYB3</accession>
<evidence type="ECO:0000313" key="1">
    <source>
        <dbReference type="EMBL" id="KMT53353.1"/>
    </source>
</evidence>
<dbReference type="Proteomes" id="UP000037551">
    <property type="component" value="Unassembled WGS sequence"/>
</dbReference>
<protein>
    <submittedName>
        <fullName evidence="1">Lipoprotein</fullName>
    </submittedName>
</protein>
<dbReference type="PATRIC" id="fig|1674920.3.peg.2965"/>
<keyword evidence="1" id="KW-0449">Lipoprotein</keyword>
<dbReference type="OrthoDB" id="7017115at2"/>
<dbReference type="PROSITE" id="PS51257">
    <property type="entry name" value="PROKAR_LIPOPROTEIN"/>
    <property type="match status" value="1"/>
</dbReference>